<protein>
    <recommendedName>
        <fullName evidence="7">branched-chain-amino-acid transaminase</fullName>
        <ecNumber evidence="7">2.6.1.42</ecNumber>
    </recommendedName>
</protein>
<dbReference type="InterPro" id="IPR036038">
    <property type="entry name" value="Aminotransferase-like"/>
</dbReference>
<evidence type="ECO:0000256" key="7">
    <source>
        <dbReference type="ARBA" id="ARBA00013053"/>
    </source>
</evidence>
<dbReference type="Gene3D" id="3.30.470.10">
    <property type="match status" value="1"/>
</dbReference>
<evidence type="ECO:0000256" key="5">
    <source>
        <dbReference type="ARBA" id="ARBA00005072"/>
    </source>
</evidence>
<dbReference type="SUPFAM" id="SSF56752">
    <property type="entry name" value="D-aminoacid aminotransferase-like PLP-dependent enzymes"/>
    <property type="match status" value="1"/>
</dbReference>
<evidence type="ECO:0000256" key="10">
    <source>
        <dbReference type="ARBA" id="ARBA00022679"/>
    </source>
</evidence>
<evidence type="ECO:0000256" key="12">
    <source>
        <dbReference type="ARBA" id="ARBA00023304"/>
    </source>
</evidence>
<keyword evidence="11" id="KW-0663">Pyridoxal phosphate</keyword>
<evidence type="ECO:0000256" key="2">
    <source>
        <dbReference type="ARBA" id="ARBA00003109"/>
    </source>
</evidence>
<comment type="pathway">
    <text evidence="5">Amino-acid biosynthesis; L-leucine biosynthesis; L-leucine from 3-methyl-2-oxobutanoate: step 4/4.</text>
</comment>
<dbReference type="PIRSF" id="PIRSF006468">
    <property type="entry name" value="BCAT1"/>
    <property type="match status" value="1"/>
</dbReference>
<evidence type="ECO:0000256" key="16">
    <source>
        <dbReference type="PIRSR" id="PIRSR006468-1"/>
    </source>
</evidence>
<dbReference type="InterPro" id="IPR005786">
    <property type="entry name" value="B_amino_transII"/>
</dbReference>
<accession>A0AA49GKY4</accession>
<comment type="pathway">
    <text evidence="4">Amino-acid biosynthesis; L-valine biosynthesis; L-valine from pyruvate: step 4/4.</text>
</comment>
<comment type="catalytic activity">
    <reaction evidence="15">
        <text>L-leucine + 2-oxoglutarate = 4-methyl-2-oxopentanoate + L-glutamate</text>
        <dbReference type="Rhea" id="RHEA:18321"/>
        <dbReference type="ChEBI" id="CHEBI:16810"/>
        <dbReference type="ChEBI" id="CHEBI:17865"/>
        <dbReference type="ChEBI" id="CHEBI:29985"/>
        <dbReference type="ChEBI" id="CHEBI:57427"/>
        <dbReference type="EC" id="2.6.1.42"/>
    </reaction>
</comment>
<comment type="catalytic activity">
    <reaction evidence="14">
        <text>L-isoleucine + 2-oxoglutarate = (S)-3-methyl-2-oxopentanoate + L-glutamate</text>
        <dbReference type="Rhea" id="RHEA:24801"/>
        <dbReference type="ChEBI" id="CHEBI:16810"/>
        <dbReference type="ChEBI" id="CHEBI:29985"/>
        <dbReference type="ChEBI" id="CHEBI:35146"/>
        <dbReference type="ChEBI" id="CHEBI:58045"/>
        <dbReference type="EC" id="2.6.1.42"/>
    </reaction>
</comment>
<feature type="modified residue" description="N6-(pyridoxal phosphate)lysine" evidence="16">
    <location>
        <position position="195"/>
    </location>
</feature>
<evidence type="ECO:0000256" key="14">
    <source>
        <dbReference type="ARBA" id="ARBA00048798"/>
    </source>
</evidence>
<dbReference type="PANTHER" id="PTHR11825">
    <property type="entry name" value="SUBGROUP IIII AMINOTRANSFERASE"/>
    <property type="match status" value="1"/>
</dbReference>
<comment type="catalytic activity">
    <reaction evidence="13">
        <text>L-valine + 2-oxoglutarate = 3-methyl-2-oxobutanoate + L-glutamate</text>
        <dbReference type="Rhea" id="RHEA:24813"/>
        <dbReference type="ChEBI" id="CHEBI:11851"/>
        <dbReference type="ChEBI" id="CHEBI:16810"/>
        <dbReference type="ChEBI" id="CHEBI:29985"/>
        <dbReference type="ChEBI" id="CHEBI:57762"/>
        <dbReference type="EC" id="2.6.1.42"/>
    </reaction>
</comment>
<dbReference type="InterPro" id="IPR043131">
    <property type="entry name" value="BCAT-like_N"/>
</dbReference>
<dbReference type="PANTHER" id="PTHR11825:SF44">
    <property type="entry name" value="BRANCHED-CHAIN-AMINO-ACID AMINOTRANSFERASE"/>
    <property type="match status" value="1"/>
</dbReference>
<comment type="function">
    <text evidence="2">Acts on leucine, isoleucine and valine.</text>
</comment>
<comment type="similarity">
    <text evidence="6">Belongs to the class-IV pyridoxal-phosphate-dependent aminotransferase family.</text>
</comment>
<comment type="pathway">
    <text evidence="3">Amino-acid biosynthesis; L-isoleucine biosynthesis; L-isoleucine from 2-oxobutanoate: step 4/4.</text>
</comment>
<dbReference type="InterPro" id="IPR033939">
    <property type="entry name" value="BCAT_family"/>
</dbReference>
<name>A0AA49GKY4_9BACT</name>
<sequence length="354" mass="39849">MIQTLDIPVRRISQSKIDQVDFQNIQFGKIYSDHMFIADYDGKQWSNLRIEPFEKLTMSPAMSALHYGQSIFEGLKAYKNKDGDVLVFRPEQNAARFNQSAVRMCMPELPEEIFLGGLRELIKLDQQWVPDRAGTSLYIRPFMIATDEYIGVRPSITYRFMIFTGPVGAYYSKPVRVKVEKKFVRAADGGTGAAKTAGNYAGSLYPAELAAKEGYDQLIWTDAKHHEYIEEAGTMNLMMVIDNTLITPPTSGSILQGITRDSILTLARDWGMDVDVRKVSVTEIMEAIEQNRLQEAFGAGTAATVAHIQAIGNDGVDYELPAIEQREFSNKVLKELDNIKYGRAEDPHGWIMKI</sequence>
<dbReference type="Gene3D" id="3.20.10.10">
    <property type="entry name" value="D-amino Acid Aminotransferase, subunit A, domain 2"/>
    <property type="match status" value="1"/>
</dbReference>
<evidence type="ECO:0000256" key="8">
    <source>
        <dbReference type="ARBA" id="ARBA00022576"/>
    </source>
</evidence>
<keyword evidence="12" id="KW-0100">Branched-chain amino acid biosynthesis</keyword>
<evidence type="ECO:0000256" key="9">
    <source>
        <dbReference type="ARBA" id="ARBA00022605"/>
    </source>
</evidence>
<proteinExistence type="inferred from homology"/>
<organism evidence="17">
    <name type="scientific">Roseihalotalea indica</name>
    <dbReference type="NCBI Taxonomy" id="2867963"/>
    <lineage>
        <taxon>Bacteria</taxon>
        <taxon>Pseudomonadati</taxon>
        <taxon>Bacteroidota</taxon>
        <taxon>Cytophagia</taxon>
        <taxon>Cytophagales</taxon>
        <taxon>Catalimonadaceae</taxon>
        <taxon>Roseihalotalea</taxon>
    </lineage>
</organism>
<dbReference type="CDD" id="cd01557">
    <property type="entry name" value="BCAT_beta_family"/>
    <property type="match status" value="1"/>
</dbReference>
<evidence type="ECO:0000256" key="13">
    <source>
        <dbReference type="ARBA" id="ARBA00048212"/>
    </source>
</evidence>
<evidence type="ECO:0000256" key="4">
    <source>
        <dbReference type="ARBA" id="ARBA00004931"/>
    </source>
</evidence>
<dbReference type="NCBIfam" id="NF009897">
    <property type="entry name" value="PRK13357.1"/>
    <property type="match status" value="1"/>
</dbReference>
<reference evidence="17" key="1">
    <citation type="journal article" date="2023" name="Comput. Struct. Biotechnol. J.">
        <title>Discovery of a novel marine Bacteroidetes with a rich repertoire of carbohydrate-active enzymes.</title>
        <authorList>
            <person name="Chen B."/>
            <person name="Liu G."/>
            <person name="Chen Q."/>
            <person name="Wang H."/>
            <person name="Liu L."/>
            <person name="Tang K."/>
        </authorList>
    </citation>
    <scope>NUCLEOTIDE SEQUENCE</scope>
    <source>
        <strain evidence="17">TK19036</strain>
    </source>
</reference>
<dbReference type="EC" id="2.6.1.42" evidence="7"/>
<dbReference type="InterPro" id="IPR001544">
    <property type="entry name" value="Aminotrans_IV"/>
</dbReference>
<keyword evidence="10 17" id="KW-0808">Transferase</keyword>
<evidence type="ECO:0000256" key="6">
    <source>
        <dbReference type="ARBA" id="ARBA00009320"/>
    </source>
</evidence>
<keyword evidence="8 17" id="KW-0032">Aminotransferase</keyword>
<evidence type="ECO:0000256" key="15">
    <source>
        <dbReference type="ARBA" id="ARBA00049229"/>
    </source>
</evidence>
<dbReference type="GO" id="GO:0008652">
    <property type="term" value="P:amino acid biosynthetic process"/>
    <property type="evidence" value="ECO:0007669"/>
    <property type="project" value="UniProtKB-KW"/>
</dbReference>
<comment type="cofactor">
    <cofactor evidence="1">
        <name>pyridoxal 5'-phosphate</name>
        <dbReference type="ChEBI" id="CHEBI:597326"/>
    </cofactor>
</comment>
<evidence type="ECO:0000256" key="3">
    <source>
        <dbReference type="ARBA" id="ARBA00004824"/>
    </source>
</evidence>
<dbReference type="GO" id="GO:0009082">
    <property type="term" value="P:branched-chain amino acid biosynthetic process"/>
    <property type="evidence" value="ECO:0007669"/>
    <property type="project" value="UniProtKB-KW"/>
</dbReference>
<gene>
    <name evidence="17" type="ORF">K4G66_30940</name>
</gene>
<dbReference type="EMBL" id="CP120682">
    <property type="protein sequence ID" value="WKN36785.1"/>
    <property type="molecule type" value="Genomic_DNA"/>
</dbReference>
<evidence type="ECO:0000256" key="11">
    <source>
        <dbReference type="ARBA" id="ARBA00022898"/>
    </source>
</evidence>
<dbReference type="NCBIfam" id="TIGR01123">
    <property type="entry name" value="ilvE_II"/>
    <property type="match status" value="1"/>
</dbReference>
<dbReference type="AlphaFoldDB" id="A0AA49GKY4"/>
<dbReference type="Pfam" id="PF01063">
    <property type="entry name" value="Aminotran_4"/>
    <property type="match status" value="1"/>
</dbReference>
<dbReference type="GO" id="GO:0004084">
    <property type="term" value="F:branched-chain-amino-acid transaminase activity"/>
    <property type="evidence" value="ECO:0007669"/>
    <property type="project" value="UniProtKB-EC"/>
</dbReference>
<evidence type="ECO:0000313" key="17">
    <source>
        <dbReference type="EMBL" id="WKN36785.1"/>
    </source>
</evidence>
<evidence type="ECO:0000256" key="1">
    <source>
        <dbReference type="ARBA" id="ARBA00001933"/>
    </source>
</evidence>
<reference evidence="17" key="2">
    <citation type="journal article" date="2024" name="Antonie Van Leeuwenhoek">
        <title>Roseihalotalea indica gen. nov., sp. nov., a halophilic Bacteroidetes from mesopelagic Southwest Indian Ocean with higher carbohydrate metabolic potential.</title>
        <authorList>
            <person name="Chen B."/>
            <person name="Zhang M."/>
            <person name="Lin D."/>
            <person name="Ye J."/>
            <person name="Tang K."/>
        </authorList>
    </citation>
    <scope>NUCLEOTIDE SEQUENCE</scope>
    <source>
        <strain evidence="17">TK19036</strain>
    </source>
</reference>
<dbReference type="InterPro" id="IPR043132">
    <property type="entry name" value="BCAT-like_C"/>
</dbReference>
<keyword evidence="9" id="KW-0028">Amino-acid biosynthesis</keyword>